<evidence type="ECO:0000256" key="1">
    <source>
        <dbReference type="ARBA" id="ARBA00022553"/>
    </source>
</evidence>
<keyword evidence="4" id="KW-1185">Reference proteome</keyword>
<reference evidence="3 4" key="1">
    <citation type="submission" date="2010-10" db="EMBL/GenBank/DDBJ databases">
        <title>Complete sequence of Frankia sp. EuI1c.</title>
        <authorList>
            <consortium name="US DOE Joint Genome Institute"/>
            <person name="Lucas S."/>
            <person name="Copeland A."/>
            <person name="Lapidus A."/>
            <person name="Cheng J.-F."/>
            <person name="Bruce D."/>
            <person name="Goodwin L."/>
            <person name="Pitluck S."/>
            <person name="Chertkov O."/>
            <person name="Detter J.C."/>
            <person name="Han C."/>
            <person name="Tapia R."/>
            <person name="Land M."/>
            <person name="Hauser L."/>
            <person name="Jeffries C."/>
            <person name="Kyrpides N."/>
            <person name="Ivanova N."/>
            <person name="Mikhailova N."/>
            <person name="Beauchemin N."/>
            <person name="Sen A."/>
            <person name="Sur S.A."/>
            <person name="Gtari M."/>
            <person name="Wall L."/>
            <person name="Tisa L."/>
            <person name="Woyke T."/>
        </authorList>
    </citation>
    <scope>NUCLEOTIDE SEQUENCE [LARGE SCALE GENOMIC DNA]</scope>
    <source>
        <strain evidence="4">DSM 45817 / CECT 9037 / EuI1c</strain>
    </source>
</reference>
<name>E3JDC9_PSEI1</name>
<dbReference type="eggNOG" id="COG1716">
    <property type="taxonomic scope" value="Bacteria"/>
</dbReference>
<protein>
    <submittedName>
        <fullName evidence="3">Forkhead-associated protein</fullName>
    </submittedName>
</protein>
<dbReference type="SUPFAM" id="SSF49879">
    <property type="entry name" value="SMAD/FHA domain"/>
    <property type="match status" value="1"/>
</dbReference>
<dbReference type="KEGG" id="fri:FraEuI1c_5576"/>
<dbReference type="InterPro" id="IPR000253">
    <property type="entry name" value="FHA_dom"/>
</dbReference>
<organism evidence="3 4">
    <name type="scientific">Pseudofrankia inefficax (strain DSM 45817 / CECT 9037 / DDB 130130 / EuI1c)</name>
    <name type="common">Frankia inefficax</name>
    <dbReference type="NCBI Taxonomy" id="298654"/>
    <lineage>
        <taxon>Bacteria</taxon>
        <taxon>Bacillati</taxon>
        <taxon>Actinomycetota</taxon>
        <taxon>Actinomycetes</taxon>
        <taxon>Frankiales</taxon>
        <taxon>Frankiaceae</taxon>
        <taxon>Pseudofrankia</taxon>
    </lineage>
</organism>
<feature type="domain" description="FHA" evidence="2">
    <location>
        <begin position="17"/>
        <end position="65"/>
    </location>
</feature>
<dbReference type="InParanoid" id="E3JDC9"/>
<gene>
    <name evidence="3" type="ordered locus">FraEuI1c_5576</name>
</gene>
<dbReference type="Gene3D" id="2.60.200.20">
    <property type="match status" value="1"/>
</dbReference>
<evidence type="ECO:0000313" key="4">
    <source>
        <dbReference type="Proteomes" id="UP000002484"/>
    </source>
</evidence>
<dbReference type="STRING" id="298654.FraEuI1c_5576"/>
<dbReference type="InterPro" id="IPR008984">
    <property type="entry name" value="SMAD_FHA_dom_sf"/>
</dbReference>
<keyword evidence="1" id="KW-0597">Phosphoprotein</keyword>
<evidence type="ECO:0000313" key="3">
    <source>
        <dbReference type="EMBL" id="ADP83562.1"/>
    </source>
</evidence>
<dbReference type="PROSITE" id="PS50006">
    <property type="entry name" value="FHA_DOMAIN"/>
    <property type="match status" value="1"/>
</dbReference>
<dbReference type="Proteomes" id="UP000002484">
    <property type="component" value="Chromosome"/>
</dbReference>
<dbReference type="HOGENOM" id="CLU_1756149_0_0_11"/>
<dbReference type="AlphaFoldDB" id="E3JDC9"/>
<evidence type="ECO:0000259" key="2">
    <source>
        <dbReference type="PROSITE" id="PS50006"/>
    </source>
</evidence>
<dbReference type="Pfam" id="PF00498">
    <property type="entry name" value="FHA"/>
    <property type="match status" value="1"/>
</dbReference>
<accession>E3JDC9</accession>
<dbReference type="EMBL" id="CP002299">
    <property type="protein sequence ID" value="ADP83562.1"/>
    <property type="molecule type" value="Genomic_DNA"/>
</dbReference>
<sequence length="148" mass="16218">MVRHGAEVAMVPVDRPFVIGRGSAADLRLTDARVSRRHLMVRQTEHGWSVLDISANGTWLDGERVRRVDVCREVRLNLGAVNGPRITLIPGPPPSFPDYPLPVVPELMTVPTEITFSSPAIDLGQTRLLHDVAFRVPSQLSRPAGAVT</sequence>
<proteinExistence type="predicted"/>
<dbReference type="SMART" id="SM00240">
    <property type="entry name" value="FHA"/>
    <property type="match status" value="1"/>
</dbReference>